<keyword evidence="1" id="KW-0472">Membrane</keyword>
<sequence>MDNLYVILSLQDNKEVKHMKNLGLTIGVCVIIAALAIVGAVVVSVKLGAGTTVVVALAIIGACTILDWITGGSIN</sequence>
<dbReference type="EMBL" id="MH638309">
    <property type="protein sequence ID" value="AXQ66994.1"/>
    <property type="molecule type" value="Genomic_DNA"/>
</dbReference>
<organism evidence="2 3">
    <name type="scientific">Bacillus phage Hobo</name>
    <dbReference type="NCBI Taxonomy" id="2301683"/>
    <lineage>
        <taxon>Viruses</taxon>
        <taxon>Duplodnaviria</taxon>
        <taxon>Heunggongvirae</taxon>
        <taxon>Uroviricota</taxon>
        <taxon>Caudoviricetes</taxon>
        <taxon>Herelleviridae</taxon>
        <taxon>Bastillevirinae</taxon>
        <taxon>Caeruleovirus</taxon>
        <taxon>Caeruleovirus BM15</taxon>
    </lineage>
</organism>
<feature type="transmembrane region" description="Helical" evidence="1">
    <location>
        <begin position="49"/>
        <end position="69"/>
    </location>
</feature>
<feature type="transmembrane region" description="Helical" evidence="1">
    <location>
        <begin position="21"/>
        <end position="43"/>
    </location>
</feature>
<dbReference type="Proteomes" id="UP000264065">
    <property type="component" value="Segment"/>
</dbReference>
<evidence type="ECO:0000313" key="2">
    <source>
        <dbReference type="EMBL" id="AXQ66994.1"/>
    </source>
</evidence>
<accession>A0A385E5A0</accession>
<protein>
    <submittedName>
        <fullName evidence="2">Uncharacterized protein</fullName>
    </submittedName>
</protein>
<evidence type="ECO:0000313" key="3">
    <source>
        <dbReference type="Proteomes" id="UP000264065"/>
    </source>
</evidence>
<keyword evidence="1" id="KW-0812">Transmembrane</keyword>
<gene>
    <name evidence="2" type="primary">239</name>
    <name evidence="2" type="ORF">HOBO_239</name>
</gene>
<evidence type="ECO:0000256" key="1">
    <source>
        <dbReference type="SAM" id="Phobius"/>
    </source>
</evidence>
<name>A0A385E5A0_9CAUD</name>
<reference evidence="3" key="1">
    <citation type="submission" date="2018-07" db="EMBL/GenBank/DDBJ databases">
        <authorList>
            <person name="Gresham K."/>
            <person name="Islam N."/>
            <person name="Johnson A."/>
            <person name="Findley A."/>
            <person name="Wiedemeier A."/>
        </authorList>
    </citation>
    <scope>NUCLEOTIDE SEQUENCE [LARGE SCALE GENOMIC DNA]</scope>
</reference>
<keyword evidence="1" id="KW-1133">Transmembrane helix</keyword>
<proteinExistence type="predicted"/>